<dbReference type="GO" id="GO:0005813">
    <property type="term" value="C:centrosome"/>
    <property type="evidence" value="ECO:0007669"/>
    <property type="project" value="UniProtKB-SubCell"/>
</dbReference>
<dbReference type="EMBL" id="CAJNOC010000143">
    <property type="protein sequence ID" value="CAF0718860.1"/>
    <property type="molecule type" value="Genomic_DNA"/>
</dbReference>
<proteinExistence type="inferred from homology"/>
<evidence type="ECO:0000256" key="14">
    <source>
        <dbReference type="PROSITE-ProRule" id="PRU00035"/>
    </source>
</evidence>
<evidence type="ECO:0000259" key="16">
    <source>
        <dbReference type="PROSITE" id="PS50014"/>
    </source>
</evidence>
<dbReference type="PANTHER" id="PTHR45750:SF3">
    <property type="entry name" value="HISTONE ACETYLTRANSFERASE"/>
    <property type="match status" value="1"/>
</dbReference>
<keyword evidence="7 14" id="KW-0103">Bromodomain</keyword>
<feature type="domain" description="Bromo" evidence="16">
    <location>
        <begin position="710"/>
        <end position="753"/>
    </location>
</feature>
<evidence type="ECO:0000313" key="18">
    <source>
        <dbReference type="EMBL" id="CAF0718860.1"/>
    </source>
</evidence>
<keyword evidence="10" id="KW-0963">Cytoplasm</keyword>
<feature type="domain" description="N-acetyltransferase" evidence="17">
    <location>
        <begin position="436"/>
        <end position="584"/>
    </location>
</feature>
<protein>
    <recommendedName>
        <fullName evidence="4">histone acetyltransferase</fullName>
        <ecNumber evidence="4">2.3.1.48</ecNumber>
    </recommendedName>
</protein>
<keyword evidence="11" id="KW-0539">Nucleus</keyword>
<dbReference type="SUPFAM" id="SSF55729">
    <property type="entry name" value="Acyl-CoA N-acyltransferases (Nat)"/>
    <property type="match status" value="1"/>
</dbReference>
<evidence type="ECO:0000256" key="3">
    <source>
        <dbReference type="ARBA" id="ARBA00008607"/>
    </source>
</evidence>
<keyword evidence="12" id="KW-0012">Acyltransferase</keyword>
<comment type="subcellular location">
    <subcellularLocation>
        <location evidence="2">Cytoplasm</location>
        <location evidence="2">Cytoskeleton</location>
        <location evidence="2">Microtubule organizing center</location>
        <location evidence="2">Centrosome</location>
    </subcellularLocation>
    <subcellularLocation>
        <location evidence="1">Nucleus</location>
    </subcellularLocation>
</comment>
<evidence type="ECO:0000256" key="12">
    <source>
        <dbReference type="ARBA" id="ARBA00023315"/>
    </source>
</evidence>
<reference evidence="18" key="1">
    <citation type="submission" date="2021-02" db="EMBL/GenBank/DDBJ databases">
        <authorList>
            <person name="Nowell W R."/>
        </authorList>
    </citation>
    <scope>NUCLEOTIDE SEQUENCE</scope>
    <source>
        <strain evidence="18">Ploen Becks lab</strain>
    </source>
</reference>
<dbReference type="Pfam" id="PF00583">
    <property type="entry name" value="Acetyltransf_1"/>
    <property type="match status" value="1"/>
</dbReference>
<keyword evidence="5" id="KW-0808">Transferase</keyword>
<evidence type="ECO:0000256" key="6">
    <source>
        <dbReference type="ARBA" id="ARBA00023015"/>
    </source>
</evidence>
<dbReference type="GO" id="GO:0140672">
    <property type="term" value="C:ATAC complex"/>
    <property type="evidence" value="ECO:0007669"/>
    <property type="project" value="TreeGrafter"/>
</dbReference>
<dbReference type="GO" id="GO:0005634">
    <property type="term" value="C:nucleus"/>
    <property type="evidence" value="ECO:0007669"/>
    <property type="project" value="UniProtKB-SubCell"/>
</dbReference>
<feature type="coiled-coil region" evidence="15">
    <location>
        <begin position="589"/>
        <end position="616"/>
    </location>
</feature>
<dbReference type="AlphaFoldDB" id="A0A813MH55"/>
<comment type="caution">
    <text evidence="18">The sequence shown here is derived from an EMBL/GenBank/DDBJ whole genome shotgun (WGS) entry which is preliminary data.</text>
</comment>
<evidence type="ECO:0000256" key="15">
    <source>
        <dbReference type="SAM" id="Coils"/>
    </source>
</evidence>
<evidence type="ECO:0000256" key="10">
    <source>
        <dbReference type="ARBA" id="ARBA00023212"/>
    </source>
</evidence>
<comment type="catalytic activity">
    <reaction evidence="13">
        <text>L-lysyl-[histone] + acetyl-CoA = N(6)-acetyl-L-lysyl-[histone] + CoA + H(+)</text>
        <dbReference type="Rhea" id="RHEA:21992"/>
        <dbReference type="Rhea" id="RHEA-COMP:9845"/>
        <dbReference type="Rhea" id="RHEA-COMP:11338"/>
        <dbReference type="ChEBI" id="CHEBI:15378"/>
        <dbReference type="ChEBI" id="CHEBI:29969"/>
        <dbReference type="ChEBI" id="CHEBI:57287"/>
        <dbReference type="ChEBI" id="CHEBI:57288"/>
        <dbReference type="ChEBI" id="CHEBI:61930"/>
        <dbReference type="EC" id="2.3.1.48"/>
    </reaction>
    <physiologicalReaction direction="left-to-right" evidence="13">
        <dbReference type="Rhea" id="RHEA:21993"/>
    </physiologicalReaction>
</comment>
<dbReference type="InterPro" id="IPR036427">
    <property type="entry name" value="Bromodomain-like_sf"/>
</dbReference>
<evidence type="ECO:0000256" key="8">
    <source>
        <dbReference type="ARBA" id="ARBA00023159"/>
    </source>
</evidence>
<dbReference type="InterPro" id="IPR009464">
    <property type="entry name" value="PCAF_N"/>
</dbReference>
<evidence type="ECO:0000256" key="9">
    <source>
        <dbReference type="ARBA" id="ARBA00023163"/>
    </source>
</evidence>
<evidence type="ECO:0000256" key="2">
    <source>
        <dbReference type="ARBA" id="ARBA00004300"/>
    </source>
</evidence>
<gene>
    <name evidence="18" type="ORF">OXX778_LOCUS1989</name>
</gene>
<accession>A0A813MH55</accession>
<organism evidence="18 19">
    <name type="scientific">Brachionus calyciflorus</name>
    <dbReference type="NCBI Taxonomy" id="104777"/>
    <lineage>
        <taxon>Eukaryota</taxon>
        <taxon>Metazoa</taxon>
        <taxon>Spiralia</taxon>
        <taxon>Gnathifera</taxon>
        <taxon>Rotifera</taxon>
        <taxon>Eurotatoria</taxon>
        <taxon>Monogononta</taxon>
        <taxon>Pseudotrocha</taxon>
        <taxon>Ploima</taxon>
        <taxon>Brachionidae</taxon>
        <taxon>Brachionus</taxon>
    </lineage>
</organism>
<dbReference type="SUPFAM" id="SSF47370">
    <property type="entry name" value="Bromodomain"/>
    <property type="match status" value="1"/>
</dbReference>
<dbReference type="InterPro" id="IPR037800">
    <property type="entry name" value="GCN5"/>
</dbReference>
<dbReference type="Proteomes" id="UP000663879">
    <property type="component" value="Unassembled WGS sequence"/>
</dbReference>
<dbReference type="CDD" id="cd04301">
    <property type="entry name" value="NAT_SF"/>
    <property type="match status" value="1"/>
</dbReference>
<keyword evidence="10" id="KW-0206">Cytoskeleton</keyword>
<name>A0A813MH55_9BILA</name>
<dbReference type="Pfam" id="PF00439">
    <property type="entry name" value="Bromodomain"/>
    <property type="match status" value="1"/>
</dbReference>
<keyword evidence="6" id="KW-0805">Transcription regulation</keyword>
<dbReference type="PROSITE" id="PS51186">
    <property type="entry name" value="GNAT"/>
    <property type="match status" value="1"/>
</dbReference>
<dbReference type="Gene3D" id="3.40.630.30">
    <property type="match status" value="1"/>
</dbReference>
<keyword evidence="8" id="KW-0010">Activator</keyword>
<evidence type="ECO:0000256" key="5">
    <source>
        <dbReference type="ARBA" id="ARBA00022679"/>
    </source>
</evidence>
<keyword evidence="9" id="KW-0804">Transcription</keyword>
<evidence type="ECO:0000256" key="4">
    <source>
        <dbReference type="ARBA" id="ARBA00013184"/>
    </source>
</evidence>
<evidence type="ECO:0000256" key="11">
    <source>
        <dbReference type="ARBA" id="ARBA00023242"/>
    </source>
</evidence>
<dbReference type="PANTHER" id="PTHR45750">
    <property type="entry name" value="GH11602P"/>
    <property type="match status" value="1"/>
</dbReference>
<dbReference type="FunFam" id="3.40.630.30:FF:000004">
    <property type="entry name" value="Histone acetyltransferase KAT2A"/>
    <property type="match status" value="1"/>
</dbReference>
<dbReference type="GO" id="GO:0043992">
    <property type="term" value="F:histone H3K9 acetyltransferase activity"/>
    <property type="evidence" value="ECO:0007669"/>
    <property type="project" value="UniProtKB-ARBA"/>
</dbReference>
<dbReference type="SMART" id="SM00297">
    <property type="entry name" value="BROMO"/>
    <property type="match status" value="1"/>
</dbReference>
<evidence type="ECO:0000256" key="1">
    <source>
        <dbReference type="ARBA" id="ARBA00004123"/>
    </source>
</evidence>
<dbReference type="EC" id="2.3.1.48" evidence="4"/>
<dbReference type="GO" id="GO:0045944">
    <property type="term" value="P:positive regulation of transcription by RNA polymerase II"/>
    <property type="evidence" value="ECO:0007669"/>
    <property type="project" value="TreeGrafter"/>
</dbReference>
<dbReference type="InterPro" id="IPR016181">
    <property type="entry name" value="Acyl_CoA_acyltransferase"/>
</dbReference>
<evidence type="ECO:0000256" key="7">
    <source>
        <dbReference type="ARBA" id="ARBA00023117"/>
    </source>
</evidence>
<keyword evidence="15" id="KW-0175">Coiled coil</keyword>
<keyword evidence="19" id="KW-1185">Reference proteome</keyword>
<dbReference type="OrthoDB" id="1937912at2759"/>
<dbReference type="Pfam" id="PF06466">
    <property type="entry name" value="PCAF_N"/>
    <property type="match status" value="1"/>
</dbReference>
<comment type="similarity">
    <text evidence="3">Belongs to the acetyltransferase family. GCN5 subfamily.</text>
</comment>
<dbReference type="InterPro" id="IPR001487">
    <property type="entry name" value="Bromodomain"/>
</dbReference>
<evidence type="ECO:0000313" key="19">
    <source>
        <dbReference type="Proteomes" id="UP000663879"/>
    </source>
</evidence>
<evidence type="ECO:0000256" key="13">
    <source>
        <dbReference type="ARBA" id="ARBA00048940"/>
    </source>
</evidence>
<dbReference type="Gene3D" id="1.20.920.10">
    <property type="entry name" value="Bromodomain-like"/>
    <property type="match status" value="1"/>
</dbReference>
<evidence type="ECO:0000259" key="17">
    <source>
        <dbReference type="PROSITE" id="PS51186"/>
    </source>
</evidence>
<sequence length="772" mass="90054">MSNLKLQQSGSEIKNCSSNESLVHNYDSSFSSNSKTILKSWTRDKKLEKISHYTSCQEAECKCNGFKQKDQDVCKTCSHEQKSHITQYEQYTDAQIDRLLQTVLDIETLFSLVIKEDDADTKQIYYFLFKLLRKSILNPSLNETTVEGHLGKPPFEEPSITKSIINFIFSKYQKAGEIELHNMFEASKIFLYCVNMWKFESPNLFLKRNLNDTSSQKIISLYKLNYTRWMCYNYVPSFCECLEKYETIMIFGMTFLRLVFPILKKEIQEKFLSEKDKVPTEKRVIFSNYLPKFLNSLEEELNDDKCLIWSQNVSLGHSIYEAEIHNMLKGENLSVPYFENFKTKLNQTDKVTRRKAHEMCEKRKLEEQECEFSKKVKSEGDVPESVIKELVEQVENEMANESNESSLFNAMASRDETARNEQKRGLIQFHVISNQLEGEPDDKILIWLLMVKNVFSHQLPRMPREYITRLVFDPKHKCLVLVKDNRVIGGICFHMFPSQGFSEIVFCAVSCNEQVKGYGTHMMNYLKDYHVKNNTLHFLTFADEFATGYFKKQGFSTQINLPKSAYHGYIKEYEGATLMGCELNPNLIYTELTSILKKQKEVLKKLIERRQAELSKCYPGLTCFKDGIRQIPIESIPGVREAGYRCSNEDYKFFEENMDPENLYTHLRGVLNQLKTHQSAWPFQKYSPSSSNVPPTVLSSGSNTAPGRFPMDLKMITERLKARYYSHVYLFRADVMRLFVNCRESFPPDSEQYKCANQLQAYFEKKMADLTK</sequence>
<dbReference type="PROSITE" id="PS50014">
    <property type="entry name" value="BROMODOMAIN_2"/>
    <property type="match status" value="1"/>
</dbReference>
<dbReference type="InterPro" id="IPR000182">
    <property type="entry name" value="GNAT_dom"/>
</dbReference>